<dbReference type="SUPFAM" id="SSF56300">
    <property type="entry name" value="Metallo-dependent phosphatases"/>
    <property type="match status" value="1"/>
</dbReference>
<feature type="domain" description="Calcineurin-like phosphoesterase" evidence="1">
    <location>
        <begin position="59"/>
        <end position="184"/>
    </location>
</feature>
<dbReference type="InterPro" id="IPR029052">
    <property type="entry name" value="Metallo-depent_PP-like"/>
</dbReference>
<dbReference type="InterPro" id="IPR004843">
    <property type="entry name" value="Calcineurin-like_PHP"/>
</dbReference>
<protein>
    <recommendedName>
        <fullName evidence="1">Calcineurin-like phosphoesterase domain-containing protein</fullName>
    </recommendedName>
</protein>
<dbReference type="OrthoDB" id="550558at2759"/>
<name>A0A9Q0JJX1_9ROSI</name>
<dbReference type="AlphaFoldDB" id="A0A9Q0JJX1"/>
<organism evidence="2 3">
    <name type="scientific">Turnera subulata</name>
    <dbReference type="NCBI Taxonomy" id="218843"/>
    <lineage>
        <taxon>Eukaryota</taxon>
        <taxon>Viridiplantae</taxon>
        <taxon>Streptophyta</taxon>
        <taxon>Embryophyta</taxon>
        <taxon>Tracheophyta</taxon>
        <taxon>Spermatophyta</taxon>
        <taxon>Magnoliopsida</taxon>
        <taxon>eudicotyledons</taxon>
        <taxon>Gunneridae</taxon>
        <taxon>Pentapetalae</taxon>
        <taxon>rosids</taxon>
        <taxon>fabids</taxon>
        <taxon>Malpighiales</taxon>
        <taxon>Passifloraceae</taxon>
        <taxon>Turnera</taxon>
    </lineage>
</organism>
<dbReference type="Pfam" id="PF00149">
    <property type="entry name" value="Metallophos"/>
    <property type="match status" value="1"/>
</dbReference>
<reference evidence="2" key="2">
    <citation type="journal article" date="2023" name="Plants (Basel)">
        <title>Annotation of the Turnera subulata (Passifloraceae) Draft Genome Reveals the S-Locus Evolved after the Divergence of Turneroideae from Passifloroideae in a Stepwise Manner.</title>
        <authorList>
            <person name="Henning P.M."/>
            <person name="Roalson E.H."/>
            <person name="Mir W."/>
            <person name="McCubbin A.G."/>
            <person name="Shore J.S."/>
        </authorList>
    </citation>
    <scope>NUCLEOTIDE SEQUENCE</scope>
    <source>
        <strain evidence="2">F60SS</strain>
    </source>
</reference>
<dbReference type="Gene3D" id="3.60.21.10">
    <property type="match status" value="1"/>
</dbReference>
<dbReference type="Proteomes" id="UP001141552">
    <property type="component" value="Unassembled WGS sequence"/>
</dbReference>
<dbReference type="GO" id="GO:0016787">
    <property type="term" value="F:hydrolase activity"/>
    <property type="evidence" value="ECO:0007669"/>
    <property type="project" value="InterPro"/>
</dbReference>
<evidence type="ECO:0000313" key="2">
    <source>
        <dbReference type="EMBL" id="KAJ4844483.1"/>
    </source>
</evidence>
<dbReference type="PANTHER" id="PTHR36492:SF2">
    <property type="entry name" value="[ACYL-CARRIER-PROTEIN] PHOSPHODIESTERASE PPTH"/>
    <property type="match status" value="1"/>
</dbReference>
<accession>A0A9Q0JJX1</accession>
<sequence>MAAMSISPSRSISCFSSLHHKTLSSHYTLLPTFKRPNITRPQLLPSVSRDIDASASGGLRVFVVSDLHTDYPENMAWVKSLAFSQTNNTHMRKDVLLVAGDVAETYDNFNLTMSLLKQRFEHVFFVPGNHDVWCRREGQQYVDSVDKLNKLLDACKGLGVETKPLAIDGVGIIPLFSWYHESFDREDDITGIRVPSLKMACKDFGACKWPDSLSNEGTSLALYFDAMNDENEDEIEAVQRTCDHIITFSHFLPRHELCPEKRMLFYPHLPKIIGSDYLEARLRSIHETSGSAHACHVFAHTHFCWDATLDGIRYVQAPLAYPRERKRRMNGGEAWLPFCIYSDDKFAGKLSPCYWSDYYAANPRKPHNNELAPWVAKFYNRV</sequence>
<evidence type="ECO:0000313" key="3">
    <source>
        <dbReference type="Proteomes" id="UP001141552"/>
    </source>
</evidence>
<dbReference type="InterPro" id="IPR052963">
    <property type="entry name" value="Pantetheine_PDE"/>
</dbReference>
<comment type="caution">
    <text evidence="2">The sequence shown here is derived from an EMBL/GenBank/DDBJ whole genome shotgun (WGS) entry which is preliminary data.</text>
</comment>
<reference evidence="2" key="1">
    <citation type="submission" date="2022-02" db="EMBL/GenBank/DDBJ databases">
        <authorList>
            <person name="Henning P.M."/>
            <person name="McCubbin A.G."/>
            <person name="Shore J.S."/>
        </authorList>
    </citation>
    <scope>NUCLEOTIDE SEQUENCE</scope>
    <source>
        <strain evidence="2">F60SS</strain>
        <tissue evidence="2">Leaves</tissue>
    </source>
</reference>
<keyword evidence="3" id="KW-1185">Reference proteome</keyword>
<dbReference type="PANTHER" id="PTHR36492">
    <property type="match status" value="1"/>
</dbReference>
<proteinExistence type="predicted"/>
<evidence type="ECO:0000259" key="1">
    <source>
        <dbReference type="Pfam" id="PF00149"/>
    </source>
</evidence>
<gene>
    <name evidence="2" type="ORF">Tsubulata_006319</name>
</gene>
<dbReference type="EMBL" id="JAKUCV010001933">
    <property type="protein sequence ID" value="KAJ4844483.1"/>
    <property type="molecule type" value="Genomic_DNA"/>
</dbReference>